<reference evidence="13" key="1">
    <citation type="submission" date="2016-10" db="EMBL/GenBank/DDBJ databases">
        <authorList>
            <person name="Varghese N."/>
            <person name="Submissions S."/>
        </authorList>
    </citation>
    <scope>NUCLEOTIDE SEQUENCE [LARGE SCALE GENOMIC DNA]</scope>
    <source>
        <strain evidence="13">DSM 1565</strain>
    </source>
</reference>
<keyword evidence="10" id="KW-1003">Cell membrane</keyword>
<keyword evidence="5 10" id="KW-0812">Transmembrane</keyword>
<evidence type="ECO:0000256" key="7">
    <source>
        <dbReference type="ARBA" id="ARBA00022989"/>
    </source>
</evidence>
<sequence>MTQNPLGQQDAEAAAKTVRQNRRAVYGCLAALAVMGSITAASPTLYTMFCKATGYGGTTQRADANDGKVLDRTITVRFDSNIAPGLAWTFEPDVRKMEVKIGETALAFFRATNNSDKPVTGQATFNVTPEAFGSYFNKIECFCFKEQTLQPHQSVEMPVTFFLDPKLVEDSSTALQPEVTLSYSFFAAEHPKATAEVAPAPPKTGG</sequence>
<proteinExistence type="inferred from homology"/>
<protein>
    <recommendedName>
        <fullName evidence="4 10">Cytochrome c oxidase assembly protein CtaG</fullName>
    </recommendedName>
</protein>
<dbReference type="Gene3D" id="2.60.370.10">
    <property type="entry name" value="Ctag/Cox11"/>
    <property type="match status" value="1"/>
</dbReference>
<dbReference type="AlphaFoldDB" id="A0A1I7NQF1"/>
<keyword evidence="9 10" id="KW-0472">Membrane</keyword>
<evidence type="ECO:0000256" key="11">
    <source>
        <dbReference type="SAM" id="Phobius"/>
    </source>
</evidence>
<name>A0A1I7NQF1_9HYPH</name>
<dbReference type="GO" id="GO:0005507">
    <property type="term" value="F:copper ion binding"/>
    <property type="evidence" value="ECO:0007669"/>
    <property type="project" value="InterPro"/>
</dbReference>
<keyword evidence="7 10" id="KW-1133">Transmembrane helix</keyword>
<dbReference type="PIRSF" id="PIRSF005413">
    <property type="entry name" value="COX11"/>
    <property type="match status" value="1"/>
</dbReference>
<dbReference type="HAMAP" id="MF_00155">
    <property type="entry name" value="CtaG"/>
    <property type="match status" value="1"/>
</dbReference>
<accession>A0A1I7NQF1</accession>
<keyword evidence="13" id="KW-1185">Reference proteome</keyword>
<evidence type="ECO:0000256" key="2">
    <source>
        <dbReference type="ARBA" id="ARBA00004382"/>
    </source>
</evidence>
<evidence type="ECO:0000256" key="4">
    <source>
        <dbReference type="ARBA" id="ARBA00015384"/>
    </source>
</evidence>
<evidence type="ECO:0000313" key="13">
    <source>
        <dbReference type="Proteomes" id="UP000199423"/>
    </source>
</evidence>
<evidence type="ECO:0000256" key="9">
    <source>
        <dbReference type="ARBA" id="ARBA00023136"/>
    </source>
</evidence>
<evidence type="ECO:0000256" key="10">
    <source>
        <dbReference type="HAMAP-Rule" id="MF_00155"/>
    </source>
</evidence>
<dbReference type="EMBL" id="FPCH01000003">
    <property type="protein sequence ID" value="SFV36896.1"/>
    <property type="molecule type" value="Genomic_DNA"/>
</dbReference>
<evidence type="ECO:0000256" key="8">
    <source>
        <dbReference type="ARBA" id="ARBA00023008"/>
    </source>
</evidence>
<dbReference type="RefSeq" id="WP_092868429.1">
    <property type="nucleotide sequence ID" value="NZ_FPCH01000003.1"/>
</dbReference>
<feature type="transmembrane region" description="Helical" evidence="11">
    <location>
        <begin position="24"/>
        <end position="46"/>
    </location>
</feature>
<organism evidence="12 13">
    <name type="scientific">Hyphomicrobium facile</name>
    <dbReference type="NCBI Taxonomy" id="51670"/>
    <lineage>
        <taxon>Bacteria</taxon>
        <taxon>Pseudomonadati</taxon>
        <taxon>Pseudomonadota</taxon>
        <taxon>Alphaproteobacteria</taxon>
        <taxon>Hyphomicrobiales</taxon>
        <taxon>Hyphomicrobiaceae</taxon>
        <taxon>Hyphomicrobium</taxon>
    </lineage>
</organism>
<comment type="similarity">
    <text evidence="3 10">Belongs to the COX11/CtaG family.</text>
</comment>
<gene>
    <name evidence="10" type="primary">ctaG</name>
    <name evidence="12" type="ORF">SAMN04488557_2881</name>
</gene>
<comment type="subcellular location">
    <subcellularLocation>
        <location evidence="2 10">Cell inner membrane</location>
        <topology evidence="2 10">Single-pass type II membrane protein</topology>
        <orientation evidence="2 10">Periplasmic side</orientation>
    </subcellularLocation>
</comment>
<feature type="topological domain" description="Cytoplasmic" evidence="10">
    <location>
        <begin position="1"/>
        <end position="19"/>
    </location>
</feature>
<dbReference type="InterPro" id="IPR007533">
    <property type="entry name" value="Cyt_c_oxidase_assmbl_CtaG"/>
</dbReference>
<feature type="topological domain" description="Periplasmic" evidence="10">
    <location>
        <begin position="43"/>
        <end position="206"/>
    </location>
</feature>
<evidence type="ECO:0000256" key="5">
    <source>
        <dbReference type="ARBA" id="ARBA00022692"/>
    </source>
</evidence>
<dbReference type="InterPro" id="IPR023471">
    <property type="entry name" value="CtaG/Cox11_dom_sf"/>
</dbReference>
<dbReference type="STRING" id="51670.SAMN04488557_2881"/>
<evidence type="ECO:0000256" key="3">
    <source>
        <dbReference type="ARBA" id="ARBA00009620"/>
    </source>
</evidence>
<dbReference type="SUPFAM" id="SSF110111">
    <property type="entry name" value="Ctag/Cox11"/>
    <property type="match status" value="1"/>
</dbReference>
<dbReference type="NCBIfam" id="NF003465">
    <property type="entry name" value="PRK05089.1"/>
    <property type="match status" value="1"/>
</dbReference>
<dbReference type="Pfam" id="PF04442">
    <property type="entry name" value="CtaG_Cox11"/>
    <property type="match status" value="1"/>
</dbReference>
<dbReference type="OrthoDB" id="9804841at2"/>
<keyword evidence="8 10" id="KW-0186">Copper</keyword>
<dbReference type="GO" id="GO:0005886">
    <property type="term" value="C:plasma membrane"/>
    <property type="evidence" value="ECO:0007669"/>
    <property type="project" value="UniProtKB-SubCell"/>
</dbReference>
<evidence type="ECO:0000256" key="1">
    <source>
        <dbReference type="ARBA" id="ARBA00004007"/>
    </source>
</evidence>
<evidence type="ECO:0000313" key="12">
    <source>
        <dbReference type="EMBL" id="SFV36896.1"/>
    </source>
</evidence>
<dbReference type="PANTHER" id="PTHR21320:SF3">
    <property type="entry name" value="CYTOCHROME C OXIDASE ASSEMBLY PROTEIN COX11, MITOCHONDRIAL-RELATED"/>
    <property type="match status" value="1"/>
</dbReference>
<dbReference type="PANTHER" id="PTHR21320">
    <property type="entry name" value="CYTOCHROME C OXIDASE ASSEMBLY PROTEIN COX11-RELATED"/>
    <property type="match status" value="1"/>
</dbReference>
<dbReference type="Proteomes" id="UP000199423">
    <property type="component" value="Unassembled WGS sequence"/>
</dbReference>
<keyword evidence="10" id="KW-0997">Cell inner membrane</keyword>
<comment type="function">
    <text evidence="1 10">Exerts its effect at some terminal stage of cytochrome c oxidase synthesis, probably by being involved in the insertion of the copper B into subunit I.</text>
</comment>
<evidence type="ECO:0000256" key="6">
    <source>
        <dbReference type="ARBA" id="ARBA00022968"/>
    </source>
</evidence>
<dbReference type="FunFam" id="2.60.370.10:FF:000001">
    <property type="entry name" value="COX11 cytochrome c oxidase assembly homolog"/>
    <property type="match status" value="1"/>
</dbReference>
<keyword evidence="6 10" id="KW-0735">Signal-anchor</keyword>
<dbReference type="GO" id="GO:0008535">
    <property type="term" value="P:respiratory chain complex IV assembly"/>
    <property type="evidence" value="ECO:0007669"/>
    <property type="project" value="UniProtKB-UniRule"/>
</dbReference>